<protein>
    <submittedName>
        <fullName evidence="1">PAS/PAC domain protein</fullName>
    </submittedName>
</protein>
<organism evidence="1 2">
    <name type="scientific">Sphingobium indicum (strain DSM 16413 / CCM 7287 / MTCC 6362 / UT26 / NBRC 101211 / UT26S)</name>
    <name type="common">Sphingobium japonicum</name>
    <dbReference type="NCBI Taxonomy" id="452662"/>
    <lineage>
        <taxon>Bacteria</taxon>
        <taxon>Pseudomonadati</taxon>
        <taxon>Pseudomonadota</taxon>
        <taxon>Alphaproteobacteria</taxon>
        <taxon>Sphingomonadales</taxon>
        <taxon>Sphingomonadaceae</taxon>
        <taxon>Sphingobium</taxon>
    </lineage>
</organism>
<dbReference type="Proteomes" id="UP000007753">
    <property type="component" value="Chromosome 1"/>
</dbReference>
<evidence type="ECO:0000313" key="2">
    <source>
        <dbReference type="Proteomes" id="UP000007753"/>
    </source>
</evidence>
<dbReference type="eggNOG" id="COG2202">
    <property type="taxonomic scope" value="Bacteria"/>
</dbReference>
<evidence type="ECO:0000313" key="1">
    <source>
        <dbReference type="EMBL" id="BAI95086.1"/>
    </source>
</evidence>
<keyword evidence="2" id="KW-1185">Reference proteome</keyword>
<gene>
    <name evidence="1" type="ordered locus">SJA_C1-02520</name>
</gene>
<accession>D4YXK4</accession>
<dbReference type="InterPro" id="IPR035965">
    <property type="entry name" value="PAS-like_dom_sf"/>
</dbReference>
<proteinExistence type="predicted"/>
<dbReference type="SUPFAM" id="SSF55785">
    <property type="entry name" value="PYP-like sensor domain (PAS domain)"/>
    <property type="match status" value="1"/>
</dbReference>
<name>D4YXK4_SPHIU</name>
<dbReference type="RefSeq" id="WP_013038889.1">
    <property type="nucleotide sequence ID" value="NC_014006.1"/>
</dbReference>
<dbReference type="AlphaFoldDB" id="D4YXK4"/>
<dbReference type="HOGENOM" id="CLU_1577504_0_0_5"/>
<reference evidence="1 2" key="1">
    <citation type="journal article" date="2010" name="J. Bacteriol.">
        <title>Complete genome sequence of the representative gamma-hexachlorocyclohexane-degrading bacterium Sphingobium japonicum UT26.</title>
        <authorList>
            <person name="Nagata Y."/>
            <person name="Ohtsubo Y."/>
            <person name="Endo R."/>
            <person name="Ichikawa N."/>
            <person name="Ankai A."/>
            <person name="Oguchi A."/>
            <person name="Fukui S."/>
            <person name="Fujita N."/>
            <person name="Tsuda M."/>
        </authorList>
    </citation>
    <scope>NUCLEOTIDE SEQUENCE [LARGE SCALE GENOMIC DNA]</scope>
    <source>
        <strain evidence="2">DSM 16413 / CCM 7287 / MTCC 6362 / UT26 / NBRC 101211 / UT26S</strain>
    </source>
</reference>
<dbReference type="Gene3D" id="3.30.450.20">
    <property type="entry name" value="PAS domain"/>
    <property type="match status" value="1"/>
</dbReference>
<dbReference type="KEGG" id="sjp:SJA_C1-02520"/>
<dbReference type="EMBL" id="AP010803">
    <property type="protein sequence ID" value="BAI95086.1"/>
    <property type="molecule type" value="Genomic_DNA"/>
</dbReference>
<dbReference type="GeneID" id="29271955"/>
<dbReference type="STRING" id="452662.SJA_C1-02520"/>
<sequence length="161" mass="17908">MRPTEPLPLNHSWPLYALRDHLAPVMLDDRIARDDGALAERGLGLWHCDLGDDSLNWTDGVYDIFGLERGTAVPRPLAVSLYAPDSCAAMERLRAYAIRHRRGFTVDVDIRPADGGECAMRLIAAPVIQRNRVVALHGVKQFLPKGSRPSTRLDPTLFILS</sequence>